<reference evidence="2" key="1">
    <citation type="journal article" date="2017" name="bioRxiv">
        <title>Conservation of a gene cluster reveals novel cercosporin biosynthetic mechanisms and extends production to the genus Colletotrichum.</title>
        <authorList>
            <person name="de Jonge R."/>
            <person name="Ebert M.K."/>
            <person name="Huitt-Roehl C.R."/>
            <person name="Pal P."/>
            <person name="Suttle J.C."/>
            <person name="Spanner R.E."/>
            <person name="Neubauer J.D."/>
            <person name="Jurick W.M.II."/>
            <person name="Stott K.A."/>
            <person name="Secor G.A."/>
            <person name="Thomma B.P.H.J."/>
            <person name="Van de Peer Y."/>
            <person name="Townsend C.A."/>
            <person name="Bolton M.D."/>
        </authorList>
    </citation>
    <scope>NUCLEOTIDE SEQUENCE [LARGE SCALE GENOMIC DNA]</scope>
    <source>
        <strain evidence="2">CBS538.71</strain>
    </source>
</reference>
<protein>
    <submittedName>
        <fullName evidence="1">Uncharacterized protein</fullName>
    </submittedName>
</protein>
<dbReference type="AlphaFoldDB" id="A0A2S6CBW9"/>
<organism evidence="1 2">
    <name type="scientific">Cercospora berteroae</name>
    <dbReference type="NCBI Taxonomy" id="357750"/>
    <lineage>
        <taxon>Eukaryota</taxon>
        <taxon>Fungi</taxon>
        <taxon>Dikarya</taxon>
        <taxon>Ascomycota</taxon>
        <taxon>Pezizomycotina</taxon>
        <taxon>Dothideomycetes</taxon>
        <taxon>Dothideomycetidae</taxon>
        <taxon>Mycosphaerellales</taxon>
        <taxon>Mycosphaerellaceae</taxon>
        <taxon>Cercospora</taxon>
    </lineage>
</organism>
<gene>
    <name evidence="1" type="ORF">CBER1_02783</name>
</gene>
<accession>A0A2S6CBW9</accession>
<dbReference type="OrthoDB" id="3640596at2759"/>
<name>A0A2S6CBW9_9PEZI</name>
<keyword evidence="2" id="KW-1185">Reference proteome</keyword>
<comment type="caution">
    <text evidence="1">The sequence shown here is derived from an EMBL/GenBank/DDBJ whole genome shotgun (WGS) entry which is preliminary data.</text>
</comment>
<evidence type="ECO:0000313" key="1">
    <source>
        <dbReference type="EMBL" id="PPJ57228.1"/>
    </source>
</evidence>
<proteinExistence type="predicted"/>
<dbReference type="Proteomes" id="UP000237631">
    <property type="component" value="Unassembled WGS sequence"/>
</dbReference>
<evidence type="ECO:0000313" key="2">
    <source>
        <dbReference type="Proteomes" id="UP000237631"/>
    </source>
</evidence>
<dbReference type="EMBL" id="PNEN01000499">
    <property type="protein sequence ID" value="PPJ57228.1"/>
    <property type="molecule type" value="Genomic_DNA"/>
</dbReference>
<sequence>MFPIPAFGPMLPAPGRLERVQFRGHQAHDGHRAMLAVRPHSLADILPAVYEERERLQYDAEMLIDRFVSECPEVYPRCRFNPLREEEVREVYYVTLRELSRSSIGSANFDVTSIWQRRLERLIEVDRTDVRVANRFFVHRRSNHLFRALAELSYVNQSARIGHVLYSFFVRHASQIVAVETSATIGQWCNAILRATMTETQRAECFRRVYELRPDLPQSLRRHGRRGQLVAECIERLSIGISAERRTISLDRPRLSLRSSSAGLLGDDLSLSGLGGRRCPLRRAGLMSGGLVGNELDDLTDDMYDLRSSEHRVQDDLTNQRLLELSMGPRYASRFSDPRGADDMSLLTMGDGLDDIFGELDGDAGLYIDDGLDLHGI</sequence>